<feature type="non-terminal residue" evidence="2">
    <location>
        <position position="280"/>
    </location>
</feature>
<accession>A0A225URM7</accession>
<dbReference type="AlphaFoldDB" id="A0A225URM7"/>
<evidence type="ECO:0000313" key="3">
    <source>
        <dbReference type="Proteomes" id="UP000198211"/>
    </source>
</evidence>
<protein>
    <submittedName>
        <fullName evidence="2">Uncharacterized protein</fullName>
    </submittedName>
</protein>
<gene>
    <name evidence="2" type="ORF">PHMEG_00034827</name>
</gene>
<evidence type="ECO:0000256" key="1">
    <source>
        <dbReference type="SAM" id="MobiDB-lite"/>
    </source>
</evidence>
<feature type="compositionally biased region" description="Basic and acidic residues" evidence="1">
    <location>
        <begin position="185"/>
        <end position="198"/>
    </location>
</feature>
<proteinExistence type="predicted"/>
<feature type="region of interest" description="Disordered" evidence="1">
    <location>
        <begin position="172"/>
        <end position="199"/>
    </location>
</feature>
<feature type="compositionally biased region" description="Basic and acidic residues" evidence="1">
    <location>
        <begin position="115"/>
        <end position="128"/>
    </location>
</feature>
<dbReference type="EMBL" id="NBNE01013230">
    <property type="protein sequence ID" value="OWY95226.1"/>
    <property type="molecule type" value="Genomic_DNA"/>
</dbReference>
<sequence>MEKSASGWFLHWSSTTRSEEHTWGSMCSSTSKRRATRLSCERSFSASSRQQTSRLKTATLIFRIEGMSVLDQMLGYTNGLKPRTRSYVKLKNPETLSDAMDFAVKYEVTHFIEDVRDRQPRGDKKKPFGDPAGNTGKAFKGNPSVVKVASNRELTRSNPKVVPVSFARSQAISKPNASLGRKPKGSRETSNHARERGSCRGRATAKFENISLDVLCENPLVYKARPLISVSGEITVGDLSLTTRNMLLDCRATTTYVSKRWVAEHETYTTKFSNKSIRVK</sequence>
<dbReference type="Proteomes" id="UP000198211">
    <property type="component" value="Unassembled WGS sequence"/>
</dbReference>
<reference evidence="3" key="1">
    <citation type="submission" date="2017-03" db="EMBL/GenBank/DDBJ databases">
        <title>Phytopthora megakarya and P. palmivora, two closely related causual agents of cacao black pod achieved similar genome size and gene model numbers by different mechanisms.</title>
        <authorList>
            <person name="Ali S."/>
            <person name="Shao J."/>
            <person name="Larry D.J."/>
            <person name="Kronmiller B."/>
            <person name="Shen D."/>
            <person name="Strem M.D."/>
            <person name="Melnick R.L."/>
            <person name="Guiltinan M.J."/>
            <person name="Tyler B.M."/>
            <person name="Meinhardt L.W."/>
            <person name="Bailey B.A."/>
        </authorList>
    </citation>
    <scope>NUCLEOTIDE SEQUENCE [LARGE SCALE GENOMIC DNA]</scope>
    <source>
        <strain evidence="3">zdho120</strain>
    </source>
</reference>
<name>A0A225URM7_9STRA</name>
<comment type="caution">
    <text evidence="2">The sequence shown here is derived from an EMBL/GenBank/DDBJ whole genome shotgun (WGS) entry which is preliminary data.</text>
</comment>
<feature type="region of interest" description="Disordered" evidence="1">
    <location>
        <begin position="115"/>
        <end position="144"/>
    </location>
</feature>
<organism evidence="2 3">
    <name type="scientific">Phytophthora megakarya</name>
    <dbReference type="NCBI Taxonomy" id="4795"/>
    <lineage>
        <taxon>Eukaryota</taxon>
        <taxon>Sar</taxon>
        <taxon>Stramenopiles</taxon>
        <taxon>Oomycota</taxon>
        <taxon>Peronosporomycetes</taxon>
        <taxon>Peronosporales</taxon>
        <taxon>Peronosporaceae</taxon>
        <taxon>Phytophthora</taxon>
    </lineage>
</organism>
<keyword evidence="3" id="KW-1185">Reference proteome</keyword>
<evidence type="ECO:0000313" key="2">
    <source>
        <dbReference type="EMBL" id="OWY95226.1"/>
    </source>
</evidence>